<feature type="transmembrane region" description="Helical" evidence="7">
    <location>
        <begin position="323"/>
        <end position="344"/>
    </location>
</feature>
<keyword evidence="4 7" id="KW-0812">Transmembrane</keyword>
<dbReference type="Pfam" id="PF02687">
    <property type="entry name" value="FtsX"/>
    <property type="match status" value="1"/>
</dbReference>
<evidence type="ECO:0000259" key="9">
    <source>
        <dbReference type="Pfam" id="PF12704"/>
    </source>
</evidence>
<dbReference type="Pfam" id="PF12704">
    <property type="entry name" value="MacB_PCD"/>
    <property type="match status" value="1"/>
</dbReference>
<dbReference type="PANTHER" id="PTHR43738:SF1">
    <property type="entry name" value="HEMIN TRANSPORT SYSTEM PERMEASE PROTEIN HRTB-RELATED"/>
    <property type="match status" value="1"/>
</dbReference>
<dbReference type="AlphaFoldDB" id="A0A3L8PYH8"/>
<evidence type="ECO:0000256" key="4">
    <source>
        <dbReference type="ARBA" id="ARBA00022692"/>
    </source>
</evidence>
<keyword evidence="5 7" id="KW-1133">Transmembrane helix</keyword>
<proteinExistence type="predicted"/>
<evidence type="ECO:0000256" key="3">
    <source>
        <dbReference type="ARBA" id="ARBA00022475"/>
    </source>
</evidence>
<keyword evidence="11" id="KW-1185">Reference proteome</keyword>
<organism evidence="10 11">
    <name type="scientific">Parashewanella curva</name>
    <dbReference type="NCBI Taxonomy" id="2338552"/>
    <lineage>
        <taxon>Bacteria</taxon>
        <taxon>Pseudomonadati</taxon>
        <taxon>Pseudomonadota</taxon>
        <taxon>Gammaproteobacteria</taxon>
        <taxon>Alteromonadales</taxon>
        <taxon>Shewanellaceae</taxon>
        <taxon>Parashewanella</taxon>
    </lineage>
</organism>
<evidence type="ECO:0000256" key="7">
    <source>
        <dbReference type="SAM" id="Phobius"/>
    </source>
</evidence>
<evidence type="ECO:0000259" key="8">
    <source>
        <dbReference type="Pfam" id="PF02687"/>
    </source>
</evidence>
<feature type="domain" description="MacB-like periplasmic core" evidence="9">
    <location>
        <begin position="19"/>
        <end position="240"/>
    </location>
</feature>
<dbReference type="OrthoDB" id="8578584at2"/>
<feature type="transmembrane region" description="Helical" evidence="7">
    <location>
        <begin position="271"/>
        <end position="291"/>
    </location>
</feature>
<dbReference type="Proteomes" id="UP000281474">
    <property type="component" value="Unassembled WGS sequence"/>
</dbReference>
<comment type="caution">
    <text evidence="10">The sequence shown here is derived from an EMBL/GenBank/DDBJ whole genome shotgun (WGS) entry which is preliminary data.</text>
</comment>
<keyword evidence="3" id="KW-1003">Cell membrane</keyword>
<dbReference type="RefSeq" id="WP_121838847.1">
    <property type="nucleotide sequence ID" value="NZ_ML014774.1"/>
</dbReference>
<dbReference type="EMBL" id="QZEI01000025">
    <property type="protein sequence ID" value="RLV59879.1"/>
    <property type="molecule type" value="Genomic_DNA"/>
</dbReference>
<gene>
    <name evidence="10" type="ORF">D5018_09930</name>
</gene>
<dbReference type="InterPro" id="IPR025857">
    <property type="entry name" value="MacB_PCD"/>
</dbReference>
<feature type="transmembrane region" description="Helical" evidence="7">
    <location>
        <begin position="356"/>
        <end position="382"/>
    </location>
</feature>
<dbReference type="InterPro" id="IPR051125">
    <property type="entry name" value="ABC-4/HrtB_transporter"/>
</dbReference>
<reference evidence="10 11" key="1">
    <citation type="submission" date="2018-09" db="EMBL/GenBank/DDBJ databases">
        <title>Phylogeny of the Shewanellaceae, and recommendation for two new genera, Pseudoshewanella and Parashewanella.</title>
        <authorList>
            <person name="Wang G."/>
        </authorList>
    </citation>
    <scope>NUCLEOTIDE SEQUENCE [LARGE SCALE GENOMIC DNA]</scope>
    <source>
        <strain evidence="10 11">C51</strain>
    </source>
</reference>
<evidence type="ECO:0000313" key="11">
    <source>
        <dbReference type="Proteomes" id="UP000281474"/>
    </source>
</evidence>
<name>A0A3L8PYH8_9GAMM</name>
<evidence type="ECO:0000256" key="2">
    <source>
        <dbReference type="ARBA" id="ARBA00022448"/>
    </source>
</evidence>
<dbReference type="InterPro" id="IPR003838">
    <property type="entry name" value="ABC3_permease_C"/>
</dbReference>
<keyword evidence="6 7" id="KW-0472">Membrane</keyword>
<keyword evidence="2" id="KW-0813">Transport</keyword>
<protein>
    <submittedName>
        <fullName evidence="10">ABC transporter permease</fullName>
    </submittedName>
</protein>
<accession>A0A3L8PYH8</accession>
<feature type="domain" description="ABC3 transporter permease C-terminal" evidence="8">
    <location>
        <begin position="276"/>
        <end position="386"/>
    </location>
</feature>
<dbReference type="PANTHER" id="PTHR43738">
    <property type="entry name" value="ABC TRANSPORTER, MEMBRANE PROTEIN"/>
    <property type="match status" value="1"/>
</dbReference>
<evidence type="ECO:0000256" key="5">
    <source>
        <dbReference type="ARBA" id="ARBA00022989"/>
    </source>
</evidence>
<evidence type="ECO:0000313" key="10">
    <source>
        <dbReference type="EMBL" id="RLV59879.1"/>
    </source>
</evidence>
<dbReference type="GO" id="GO:0005886">
    <property type="term" value="C:plasma membrane"/>
    <property type="evidence" value="ECO:0007669"/>
    <property type="project" value="UniProtKB-SubCell"/>
</dbReference>
<evidence type="ECO:0000256" key="1">
    <source>
        <dbReference type="ARBA" id="ARBA00004651"/>
    </source>
</evidence>
<comment type="subcellular location">
    <subcellularLocation>
        <location evidence="1">Cell membrane</location>
        <topology evidence="1">Multi-pass membrane protein</topology>
    </subcellularLocation>
</comment>
<evidence type="ECO:0000256" key="6">
    <source>
        <dbReference type="ARBA" id="ARBA00023136"/>
    </source>
</evidence>
<feature type="transmembrane region" description="Helical" evidence="7">
    <location>
        <begin position="20"/>
        <end position="40"/>
    </location>
</feature>
<sequence>MISLARANLIHDWKRHATAIVVLVLAGLLMTIQLGFVFGFSKSFSEIQSQLRADLVITKDSGDSRFQFYGGSIDNRFQDLVWMHPDVEDVKPWSNSGGSGQWKNIDTDSEKQILNDNSGFGYGNYVSIVPVDPSETSLDFPRFFPDAIRKVIETPGVVVLSRASARELNTGFGQKALLGNLEVTVGAVINGLSSGFQARVFTSPQTLQLIGSGGRNNPTLFLVKLKAGAAKQQVLQQLNKMLVQHQLKATTVEDSASSAGFAQVLQGNGRMLIGSAAFALLVGCAIASQTLRGAFLAQIKEFGSLRALGVKRRILAYVAMEQAFWTGIVSIPIAAVLAHILRVVMGLFDISIHIPFFLLASSSALLLIVALIAGLVSLTAVFKAQPAELLR</sequence>